<accession>A0A4C1TMS4</accession>
<feature type="compositionally biased region" description="Polar residues" evidence="1">
    <location>
        <begin position="34"/>
        <end position="56"/>
    </location>
</feature>
<sequence>MLVVETRDRISIETIIRIAIVNLEARQHLLRVSSNNDDIQKATHGSAQPANKSRTINIPRRRARPLARSAIVNHD</sequence>
<keyword evidence="3" id="KW-1185">Reference proteome</keyword>
<dbReference type="EMBL" id="BGZK01000066">
    <property type="protein sequence ID" value="GBP14738.1"/>
    <property type="molecule type" value="Genomic_DNA"/>
</dbReference>
<proteinExistence type="predicted"/>
<evidence type="ECO:0000313" key="2">
    <source>
        <dbReference type="EMBL" id="GBP14738.1"/>
    </source>
</evidence>
<evidence type="ECO:0000256" key="1">
    <source>
        <dbReference type="SAM" id="MobiDB-lite"/>
    </source>
</evidence>
<protein>
    <submittedName>
        <fullName evidence="2">Uncharacterized protein</fullName>
    </submittedName>
</protein>
<comment type="caution">
    <text evidence="2">The sequence shown here is derived from an EMBL/GenBank/DDBJ whole genome shotgun (WGS) entry which is preliminary data.</text>
</comment>
<feature type="region of interest" description="Disordered" evidence="1">
    <location>
        <begin position="34"/>
        <end position="75"/>
    </location>
</feature>
<organism evidence="2 3">
    <name type="scientific">Eumeta variegata</name>
    <name type="common">Bagworm moth</name>
    <name type="synonym">Eumeta japonica</name>
    <dbReference type="NCBI Taxonomy" id="151549"/>
    <lineage>
        <taxon>Eukaryota</taxon>
        <taxon>Metazoa</taxon>
        <taxon>Ecdysozoa</taxon>
        <taxon>Arthropoda</taxon>
        <taxon>Hexapoda</taxon>
        <taxon>Insecta</taxon>
        <taxon>Pterygota</taxon>
        <taxon>Neoptera</taxon>
        <taxon>Endopterygota</taxon>
        <taxon>Lepidoptera</taxon>
        <taxon>Glossata</taxon>
        <taxon>Ditrysia</taxon>
        <taxon>Tineoidea</taxon>
        <taxon>Psychidae</taxon>
        <taxon>Oiketicinae</taxon>
        <taxon>Eumeta</taxon>
    </lineage>
</organism>
<gene>
    <name evidence="2" type="ORF">EVAR_9640_1</name>
</gene>
<name>A0A4C1TMS4_EUMVA</name>
<evidence type="ECO:0000313" key="3">
    <source>
        <dbReference type="Proteomes" id="UP000299102"/>
    </source>
</evidence>
<reference evidence="2 3" key="1">
    <citation type="journal article" date="2019" name="Commun. Biol.">
        <title>The bagworm genome reveals a unique fibroin gene that provides high tensile strength.</title>
        <authorList>
            <person name="Kono N."/>
            <person name="Nakamura H."/>
            <person name="Ohtoshi R."/>
            <person name="Tomita M."/>
            <person name="Numata K."/>
            <person name="Arakawa K."/>
        </authorList>
    </citation>
    <scope>NUCLEOTIDE SEQUENCE [LARGE SCALE GENOMIC DNA]</scope>
</reference>
<dbReference type="Proteomes" id="UP000299102">
    <property type="component" value="Unassembled WGS sequence"/>
</dbReference>
<dbReference type="AlphaFoldDB" id="A0A4C1TMS4"/>